<evidence type="ECO:0000256" key="3">
    <source>
        <dbReference type="ARBA" id="ARBA00022692"/>
    </source>
</evidence>
<evidence type="ECO:0000256" key="2">
    <source>
        <dbReference type="ARBA" id="ARBA00022475"/>
    </source>
</evidence>
<dbReference type="InterPro" id="IPR050833">
    <property type="entry name" value="Poly_Biosynth_Transport"/>
</dbReference>
<sequence length="561" mass="56928">MASGSGAARSSGTAPGGGNGNGAARGGVGLADVPSGLPGQAGSAGPPPPSGSGDTAGLARGGVANLAGAALAAVAGVGVTWLVARGLGPVAAGSFFAATSAFVLVGGVARLGTTTALVYWPARLRAQGRPELIGPCLRSGLVPVAVLGLLLGVAVWLTAEHFVPEYAAPLTMLALFLPVAALSEALLAATRGYRMMRPTVLLEKIMRPATQLLCVGSLAVLALSGIVSPPSTWALAWVLPYVPGAAIAGFLVWQRWHHEPTLTRRDRIAARIEGRTVGSAFWRYTAPRALANAAQTALQRVDVLMVAGLAGLAPAAAYAVAGRFVVLGQLANGSIAQVVQPRLAETLAVGDRAGALRLYQTATAWLVMISWPLHLVVACYADLYLGLFGATYTAAAPAVRVLAAAMLISTGCGMVDMVLSMAGRTTWNLMNVLLALVTMVAIDLVAIPRLGVVGAAIGLAAAVAVNNLLPLAQLATSLRLHPFGSGTRTAMALAATSFGVLPWLVRLVVPSQPVGAGAALVLAAGVYLGGLRRFQDRLGIPALLAAARPGRRNTVKTASQG</sequence>
<dbReference type="EMBL" id="BONI01000143">
    <property type="protein sequence ID" value="GIG11517.1"/>
    <property type="molecule type" value="Genomic_DNA"/>
</dbReference>
<feature type="transmembrane region" description="Helical" evidence="7">
    <location>
        <begin position="452"/>
        <end position="469"/>
    </location>
</feature>
<name>A0A8J3KYW1_9ACTN</name>
<evidence type="ECO:0000313" key="8">
    <source>
        <dbReference type="EMBL" id="GIG11517.1"/>
    </source>
</evidence>
<dbReference type="PANTHER" id="PTHR30250">
    <property type="entry name" value="PST FAMILY PREDICTED COLANIC ACID TRANSPORTER"/>
    <property type="match status" value="1"/>
</dbReference>
<feature type="transmembrane region" description="Helical" evidence="7">
    <location>
        <begin position="171"/>
        <end position="189"/>
    </location>
</feature>
<feature type="region of interest" description="Disordered" evidence="6">
    <location>
        <begin position="1"/>
        <end position="57"/>
    </location>
</feature>
<keyword evidence="9" id="KW-1185">Reference proteome</keyword>
<protein>
    <submittedName>
        <fullName evidence="8">Succinoglycan biosynthesis protein ExoP</fullName>
    </submittedName>
</protein>
<evidence type="ECO:0000256" key="4">
    <source>
        <dbReference type="ARBA" id="ARBA00022989"/>
    </source>
</evidence>
<dbReference type="GO" id="GO:0005886">
    <property type="term" value="C:plasma membrane"/>
    <property type="evidence" value="ECO:0007669"/>
    <property type="project" value="UniProtKB-SubCell"/>
</dbReference>
<comment type="subcellular location">
    <subcellularLocation>
        <location evidence="1">Cell membrane</location>
        <topology evidence="1">Multi-pass membrane protein</topology>
    </subcellularLocation>
</comment>
<dbReference type="Pfam" id="PF01554">
    <property type="entry name" value="MatE"/>
    <property type="match status" value="1"/>
</dbReference>
<comment type="caution">
    <text evidence="8">The sequence shown here is derived from an EMBL/GenBank/DDBJ whole genome shotgun (WGS) entry which is preliminary data.</text>
</comment>
<feature type="transmembrane region" description="Helical" evidence="7">
    <location>
        <begin position="209"/>
        <end position="227"/>
    </location>
</feature>
<feature type="compositionally biased region" description="Low complexity" evidence="6">
    <location>
        <begin position="30"/>
        <end position="44"/>
    </location>
</feature>
<evidence type="ECO:0000256" key="1">
    <source>
        <dbReference type="ARBA" id="ARBA00004651"/>
    </source>
</evidence>
<keyword evidence="4 7" id="KW-1133">Transmembrane helix</keyword>
<feature type="compositionally biased region" description="Gly residues" evidence="6">
    <location>
        <begin position="14"/>
        <end position="29"/>
    </location>
</feature>
<feature type="transmembrane region" description="Helical" evidence="7">
    <location>
        <begin position="141"/>
        <end position="159"/>
    </location>
</feature>
<feature type="transmembrane region" description="Helical" evidence="7">
    <location>
        <begin position="233"/>
        <end position="253"/>
    </location>
</feature>
<feature type="transmembrane region" description="Helical" evidence="7">
    <location>
        <begin position="398"/>
        <end position="419"/>
    </location>
</feature>
<dbReference type="InterPro" id="IPR002528">
    <property type="entry name" value="MATE_fam"/>
</dbReference>
<dbReference type="Proteomes" id="UP000630887">
    <property type="component" value="Unassembled WGS sequence"/>
</dbReference>
<dbReference type="GO" id="GO:0042910">
    <property type="term" value="F:xenobiotic transmembrane transporter activity"/>
    <property type="evidence" value="ECO:0007669"/>
    <property type="project" value="InterPro"/>
</dbReference>
<reference evidence="8 9" key="1">
    <citation type="submission" date="2021-01" db="EMBL/GenBank/DDBJ databases">
        <title>Whole genome shotgun sequence of Catellatospora coxensis NBRC 107359.</title>
        <authorList>
            <person name="Komaki H."/>
            <person name="Tamura T."/>
        </authorList>
    </citation>
    <scope>NUCLEOTIDE SEQUENCE [LARGE SCALE GENOMIC DNA]</scope>
    <source>
        <strain evidence="8 9">NBRC 107359</strain>
    </source>
</reference>
<keyword evidence="2" id="KW-1003">Cell membrane</keyword>
<evidence type="ECO:0000256" key="7">
    <source>
        <dbReference type="SAM" id="Phobius"/>
    </source>
</evidence>
<proteinExistence type="predicted"/>
<keyword evidence="5 7" id="KW-0472">Membrane</keyword>
<feature type="transmembrane region" description="Helical" evidence="7">
    <location>
        <begin position="514"/>
        <end position="531"/>
    </location>
</feature>
<dbReference type="AlphaFoldDB" id="A0A8J3KYW1"/>
<organism evidence="8 9">
    <name type="scientific">Catellatospora coxensis</name>
    <dbReference type="NCBI Taxonomy" id="310354"/>
    <lineage>
        <taxon>Bacteria</taxon>
        <taxon>Bacillati</taxon>
        <taxon>Actinomycetota</taxon>
        <taxon>Actinomycetes</taxon>
        <taxon>Micromonosporales</taxon>
        <taxon>Micromonosporaceae</taxon>
        <taxon>Catellatospora</taxon>
    </lineage>
</organism>
<dbReference type="PANTHER" id="PTHR30250:SF27">
    <property type="entry name" value="POLYSACCHARIDE BIOSYNTHESIS PROTEIN"/>
    <property type="match status" value="1"/>
</dbReference>
<evidence type="ECO:0000256" key="5">
    <source>
        <dbReference type="ARBA" id="ARBA00023136"/>
    </source>
</evidence>
<evidence type="ECO:0000313" key="9">
    <source>
        <dbReference type="Proteomes" id="UP000630887"/>
    </source>
</evidence>
<dbReference type="GO" id="GO:0015297">
    <property type="term" value="F:antiporter activity"/>
    <property type="evidence" value="ECO:0007669"/>
    <property type="project" value="InterPro"/>
</dbReference>
<feature type="transmembrane region" description="Helical" evidence="7">
    <location>
        <begin position="362"/>
        <end position="386"/>
    </location>
</feature>
<feature type="transmembrane region" description="Helical" evidence="7">
    <location>
        <begin position="490"/>
        <end position="508"/>
    </location>
</feature>
<feature type="transmembrane region" description="Helical" evidence="7">
    <location>
        <begin position="63"/>
        <end position="83"/>
    </location>
</feature>
<feature type="transmembrane region" description="Helical" evidence="7">
    <location>
        <begin position="95"/>
        <end position="120"/>
    </location>
</feature>
<keyword evidence="3 7" id="KW-0812">Transmembrane</keyword>
<feature type="compositionally biased region" description="Low complexity" evidence="6">
    <location>
        <begin position="1"/>
        <end position="13"/>
    </location>
</feature>
<gene>
    <name evidence="8" type="ORF">Cco03nite_82170</name>
</gene>
<accession>A0A8J3KYW1</accession>
<evidence type="ECO:0000256" key="6">
    <source>
        <dbReference type="SAM" id="MobiDB-lite"/>
    </source>
</evidence>